<feature type="compositionally biased region" description="Low complexity" evidence="1">
    <location>
        <begin position="45"/>
        <end position="57"/>
    </location>
</feature>
<evidence type="ECO:0000256" key="1">
    <source>
        <dbReference type="SAM" id="MobiDB-lite"/>
    </source>
</evidence>
<proteinExistence type="predicted"/>
<dbReference type="AlphaFoldDB" id="A0A9W9Z7K2"/>
<feature type="compositionally biased region" description="Basic and acidic residues" evidence="1">
    <location>
        <begin position="1"/>
        <end position="44"/>
    </location>
</feature>
<gene>
    <name evidence="2" type="ORF">OS493_034924</name>
</gene>
<feature type="region of interest" description="Disordered" evidence="1">
    <location>
        <begin position="1"/>
        <end position="64"/>
    </location>
</feature>
<keyword evidence="3" id="KW-1185">Reference proteome</keyword>
<organism evidence="2 3">
    <name type="scientific">Desmophyllum pertusum</name>
    <dbReference type="NCBI Taxonomy" id="174260"/>
    <lineage>
        <taxon>Eukaryota</taxon>
        <taxon>Metazoa</taxon>
        <taxon>Cnidaria</taxon>
        <taxon>Anthozoa</taxon>
        <taxon>Hexacorallia</taxon>
        <taxon>Scleractinia</taxon>
        <taxon>Caryophylliina</taxon>
        <taxon>Caryophylliidae</taxon>
        <taxon>Desmophyllum</taxon>
    </lineage>
</organism>
<reference evidence="2" key="1">
    <citation type="submission" date="2023-01" db="EMBL/GenBank/DDBJ databases">
        <title>Genome assembly of the deep-sea coral Lophelia pertusa.</title>
        <authorList>
            <person name="Herrera S."/>
            <person name="Cordes E."/>
        </authorList>
    </citation>
    <scope>NUCLEOTIDE SEQUENCE</scope>
    <source>
        <strain evidence="2">USNM1676648</strain>
        <tissue evidence="2">Polyp</tissue>
    </source>
</reference>
<evidence type="ECO:0000313" key="2">
    <source>
        <dbReference type="EMBL" id="KAJ7376401.1"/>
    </source>
</evidence>
<comment type="caution">
    <text evidence="2">The sequence shown here is derived from an EMBL/GenBank/DDBJ whole genome shotgun (WGS) entry which is preliminary data.</text>
</comment>
<evidence type="ECO:0000313" key="3">
    <source>
        <dbReference type="Proteomes" id="UP001163046"/>
    </source>
</evidence>
<dbReference type="Proteomes" id="UP001163046">
    <property type="component" value="Unassembled WGS sequence"/>
</dbReference>
<sequence length="105" mass="11838">MEIARDEWEKEMENKDVKLSQEIEEGEQLKMRNKKLEEDSEHKSQQISQLQSQQKQQGGDGGSVEKFFGSLVGSALATAAYYYGGQRVKGRAHAGRPVPLEQLEV</sequence>
<protein>
    <submittedName>
        <fullName evidence="2">Uncharacterized protein</fullName>
    </submittedName>
</protein>
<dbReference type="EMBL" id="MU826400">
    <property type="protein sequence ID" value="KAJ7376401.1"/>
    <property type="molecule type" value="Genomic_DNA"/>
</dbReference>
<accession>A0A9W9Z7K2</accession>
<name>A0A9W9Z7K2_9CNID</name>